<name>A0A0B7MV43_9FUNG</name>
<evidence type="ECO:0000313" key="2">
    <source>
        <dbReference type="EMBL" id="CEP08987.1"/>
    </source>
</evidence>
<accession>A0A0B7MV43</accession>
<proteinExistence type="predicted"/>
<sequence length="82" mass="8978">MLPLTIVSVMPSMLTYSNRFLSRNMFTNMINDIPLATQHPSRPPSSHPDPGTRSRHSSTSPTAHSPQSQPMVLALNAPSPLQ</sequence>
<reference evidence="2 3" key="1">
    <citation type="submission" date="2014-09" db="EMBL/GenBank/DDBJ databases">
        <authorList>
            <person name="Ellenberger Sabrina"/>
        </authorList>
    </citation>
    <scope>NUCLEOTIDE SEQUENCE [LARGE SCALE GENOMIC DNA]</scope>
    <source>
        <strain evidence="2 3">CBS 412.66</strain>
    </source>
</reference>
<evidence type="ECO:0000256" key="1">
    <source>
        <dbReference type="SAM" id="MobiDB-lite"/>
    </source>
</evidence>
<evidence type="ECO:0000313" key="3">
    <source>
        <dbReference type="Proteomes" id="UP000054107"/>
    </source>
</evidence>
<keyword evidence="3" id="KW-1185">Reference proteome</keyword>
<protein>
    <submittedName>
        <fullName evidence="2">Uncharacterized protein</fullName>
    </submittedName>
</protein>
<gene>
    <name evidence="2" type="primary">PARPA_02406.1 scaffold 4303</name>
</gene>
<dbReference type="AlphaFoldDB" id="A0A0B7MV43"/>
<feature type="compositionally biased region" description="Polar residues" evidence="1">
    <location>
        <begin position="57"/>
        <end position="70"/>
    </location>
</feature>
<dbReference type="EMBL" id="LN720796">
    <property type="protein sequence ID" value="CEP08987.1"/>
    <property type="molecule type" value="Genomic_DNA"/>
</dbReference>
<dbReference type="Proteomes" id="UP000054107">
    <property type="component" value="Unassembled WGS sequence"/>
</dbReference>
<feature type="region of interest" description="Disordered" evidence="1">
    <location>
        <begin position="32"/>
        <end position="82"/>
    </location>
</feature>
<organism evidence="2 3">
    <name type="scientific">Parasitella parasitica</name>
    <dbReference type="NCBI Taxonomy" id="35722"/>
    <lineage>
        <taxon>Eukaryota</taxon>
        <taxon>Fungi</taxon>
        <taxon>Fungi incertae sedis</taxon>
        <taxon>Mucoromycota</taxon>
        <taxon>Mucoromycotina</taxon>
        <taxon>Mucoromycetes</taxon>
        <taxon>Mucorales</taxon>
        <taxon>Mucorineae</taxon>
        <taxon>Mucoraceae</taxon>
        <taxon>Parasitella</taxon>
    </lineage>
</organism>